<dbReference type="AlphaFoldDB" id="C5CIA4"/>
<accession>C5CIA4</accession>
<reference evidence="1 2" key="1">
    <citation type="submission" date="2009-06" db="EMBL/GenBank/DDBJ databases">
        <title>Complete sequence of Thermotogales bacterium TBF 19.5.1.</title>
        <authorList>
            <consortium name="US DOE Joint Genome Institute"/>
            <person name="Lucas S."/>
            <person name="Copeland A."/>
            <person name="Lapidus A."/>
            <person name="Glavina del Rio T."/>
            <person name="Tice H."/>
            <person name="Bruce D."/>
            <person name="Goodwin L."/>
            <person name="Pitluck S."/>
            <person name="Chertkov O."/>
            <person name="Brettin T."/>
            <person name="Detter J.C."/>
            <person name="Han C."/>
            <person name="Schmutz J."/>
            <person name="Larimer F."/>
            <person name="Land M."/>
            <person name="Hauser L."/>
            <person name="Kyrpides N."/>
            <person name="Ovchinnikova G."/>
            <person name="Noll K."/>
        </authorList>
    </citation>
    <scope>NUCLEOTIDE SEQUENCE [LARGE SCALE GENOMIC DNA]</scope>
    <source>
        <strain evidence="2">ATCC BAA-1733 / DSM 21960 / TBF 19.5.1</strain>
    </source>
</reference>
<keyword evidence="2" id="KW-1185">Reference proteome</keyword>
<name>C5CIA4_KOSOT</name>
<dbReference type="STRING" id="521045.Kole_2129"/>
<reference evidence="1 2" key="2">
    <citation type="journal article" date="2011" name="J. Bacteriol.">
        <title>Genome Sequence of Kosmotoga olearia Strain TBF 19.5.1, a Thermophilic Bacterium with a Wide Growth Temperature Range, Isolated from the Troll B Oil Platform in the North Sea.</title>
        <authorList>
            <person name="Swithers K.S."/>
            <person name="Dipippo J.L."/>
            <person name="Bruce D.C."/>
            <person name="Detter C."/>
            <person name="Tapia R."/>
            <person name="Han S."/>
            <person name="Goodwin L.A."/>
            <person name="Han J."/>
            <person name="Woyke T."/>
            <person name="Pitluck S."/>
            <person name="Pennacchio L."/>
            <person name="Nolan M."/>
            <person name="Mikhailova N."/>
            <person name="Land M.L."/>
            <person name="Nesbo C.L."/>
            <person name="Gogarten J.P."/>
            <person name="Noll K.M."/>
        </authorList>
    </citation>
    <scope>NUCLEOTIDE SEQUENCE [LARGE SCALE GENOMIC DNA]</scope>
    <source>
        <strain evidence="2">ATCC BAA-1733 / DSM 21960 / TBF 19.5.1</strain>
    </source>
</reference>
<dbReference type="KEGG" id="kol:Kole_2129"/>
<dbReference type="eggNOG" id="ENOG5033145">
    <property type="taxonomic scope" value="Bacteria"/>
</dbReference>
<protein>
    <recommendedName>
        <fullName evidence="3">DUF1292 domain-containing protein</fullName>
    </recommendedName>
</protein>
<dbReference type="RefSeq" id="WP_015869447.1">
    <property type="nucleotide sequence ID" value="NC_012785.1"/>
</dbReference>
<dbReference type="HOGENOM" id="CLU_146610_1_0_0"/>
<organism evidence="1 2">
    <name type="scientific">Kosmotoga olearia (strain ATCC BAA-1733 / DSM 21960 / TBF 19.5.1)</name>
    <dbReference type="NCBI Taxonomy" id="521045"/>
    <lineage>
        <taxon>Bacteria</taxon>
        <taxon>Thermotogati</taxon>
        <taxon>Thermotogota</taxon>
        <taxon>Thermotogae</taxon>
        <taxon>Kosmotogales</taxon>
        <taxon>Kosmotogaceae</taxon>
        <taxon>Kosmotoga</taxon>
    </lineage>
</organism>
<proteinExistence type="predicted"/>
<dbReference type="EMBL" id="CP001634">
    <property type="protein sequence ID" value="ACR80806.1"/>
    <property type="molecule type" value="Genomic_DNA"/>
</dbReference>
<dbReference type="InterPro" id="IPR009711">
    <property type="entry name" value="UPF0473"/>
</dbReference>
<evidence type="ECO:0008006" key="3">
    <source>
        <dbReference type="Google" id="ProtNLM"/>
    </source>
</evidence>
<gene>
    <name evidence="1" type="ordered locus">Kole_2129</name>
</gene>
<dbReference type="Proteomes" id="UP000002382">
    <property type="component" value="Chromosome"/>
</dbReference>
<sequence>MVDGTNDFQDFVAGHDSNGHEHLEMFAITDEAGQEHNFALIEQFEHNGGLYWVCQEAFFEDDDKIRFDEESFVVFKAEQDDDGNLYLNSLEDEEFESFQKAWEASFEEEEEEEN</sequence>
<dbReference type="Pfam" id="PF06949">
    <property type="entry name" value="DUF1292"/>
    <property type="match status" value="1"/>
</dbReference>
<evidence type="ECO:0000313" key="2">
    <source>
        <dbReference type="Proteomes" id="UP000002382"/>
    </source>
</evidence>
<evidence type="ECO:0000313" key="1">
    <source>
        <dbReference type="EMBL" id="ACR80806.1"/>
    </source>
</evidence>
<dbReference type="OrthoDB" id="47927at2"/>